<dbReference type="GO" id="GO:0042144">
    <property type="term" value="P:vacuole fusion, non-autophagic"/>
    <property type="evidence" value="ECO:0007669"/>
    <property type="project" value="EnsemblFungi"/>
</dbReference>
<accession>G0W3X5</accession>
<evidence type="ECO:0000259" key="7">
    <source>
        <dbReference type="Pfam" id="PF23411"/>
    </source>
</evidence>
<evidence type="ECO:0000256" key="4">
    <source>
        <dbReference type="PIRNR" id="PIRNR028921"/>
    </source>
</evidence>
<dbReference type="EMBL" id="HE580267">
    <property type="protein sequence ID" value="CCD22513.1"/>
    <property type="molecule type" value="Genomic_DNA"/>
</dbReference>
<dbReference type="GO" id="GO:0030897">
    <property type="term" value="C:HOPS complex"/>
    <property type="evidence" value="ECO:0007669"/>
    <property type="project" value="UniProtKB-UniRule"/>
</dbReference>
<dbReference type="PANTHER" id="PTHR12616">
    <property type="entry name" value="VACUOLAR PROTEIN SORTING VPS41"/>
    <property type="match status" value="1"/>
</dbReference>
<dbReference type="InterPro" id="IPR016024">
    <property type="entry name" value="ARM-type_fold"/>
</dbReference>
<dbReference type="GeneID" id="11495541"/>
<comment type="subcellular location">
    <subcellularLocation>
        <location evidence="4">Vacuole</location>
    </subcellularLocation>
</comment>
<dbReference type="STRING" id="1071378.G0W3X5"/>
<sequence length="998" mass="114542">MDVNSIDIENNDQKTHINDTADNNDNINLNDKSNDATTGSDTDIEQPNNDTESTEKSDNEEDMDDADTDDDDEDDDEDDDDEDENPPLLKYTRITKLPQNFFQRDSISACHFYDNIFLFGTHSGLLHITYPDFTTIRTLKCHRSSILSIDTDGSYFITGSIDGTVVIGSIENESDIIAFDFKRPINSVVLDNDYKNSKTFLSGGMAGDVILSQRNWLGNRVDTILIPKHSSKGSSSSSFSVLKQPILGIFKLNDVLIWINNEGIIFLDIPTRTTLLTLSLKDYLQTDGYDKEKDLPIDLFKPYVHHLENSRIIIGWCNNIWSFKVTSSNSNSRKKRHQTSRTSSSSSQPRLDNKRFNATTTNSNIGSILSSAASSFRGTPEQTVELEYHFKISMLLSGIASFKDDQVMCLGFDIIHSDFTEEKMEIKLKSLPPQLKIFDLTTSDEIYQDEIVCKNFQNLSLNDYHLGKFIPPNDDGGNPPQYFLISSSDAIKIQEFKLKDHYDWYIEKNEFGKAWDIGNYAVSPKERFQVGLKYIDKLIHSIAVSNPNKSAAMSVSTAAPTTHNTISEKISSIFEQAYNGSKEVNDEELNEFIKDNWSRIISKFLDFGKIDLIVNKVPQEPKLDTTIYDSILDYYLDNGNSLKGINEFIEILEKWSKYSCFSTNYFEEKLEHKIELHNELEISYRNAVILLYLHEQRYSKAIIHMIKTNDQRIFDILSTHNLLTQFLDQIINIILLPYFRNNIENDTSKINNLSNDEIEAVFSDSIQLIASNRNRISISKLIKRFQKFPNLSRILFVILRRLSKVDPQLITQYETELIGLYIKFDKPNLLQVLKTKSNYDIEKVIELCSKEENLYNELIFLWGKIGETKKALSLIIDELKDPNLAIDFVKSWGDSELWEFMIQYSWNKPAFITALLEYPDEYNETYIKVIKGMRNDVEIPSLSKTVGKITRENFLSLKVNKNIYQIVDDETTGYAIDFLKLTQKGKIFQNNDDDGIGL</sequence>
<dbReference type="PANTHER" id="PTHR12616:SF1">
    <property type="entry name" value="VACUOLAR PROTEIN SORTING-ASSOCIATED PROTEIN 41 HOMOLOG"/>
    <property type="match status" value="1"/>
</dbReference>
<dbReference type="eggNOG" id="KOG2066">
    <property type="taxonomic scope" value="Eukaryota"/>
</dbReference>
<dbReference type="Proteomes" id="UP000000689">
    <property type="component" value="Chromosome 1"/>
</dbReference>
<gene>
    <name evidence="8" type="primary">NDAI0A03560</name>
    <name evidence="8" type="ordered locus">NDAI_0A03560</name>
</gene>
<comment type="similarity">
    <text evidence="1 4">Belongs to the VPS41 family.</text>
</comment>
<evidence type="ECO:0000313" key="8">
    <source>
        <dbReference type="EMBL" id="CCD22513.1"/>
    </source>
</evidence>
<dbReference type="OMA" id="PQLVWQD"/>
<keyword evidence="9" id="KW-1185">Reference proteome</keyword>
<dbReference type="GO" id="GO:0000329">
    <property type="term" value="C:fungal-type vacuole membrane"/>
    <property type="evidence" value="ECO:0007669"/>
    <property type="project" value="UniProtKB-UniRule"/>
</dbReference>
<dbReference type="Gene3D" id="2.130.10.10">
    <property type="entry name" value="YVTN repeat-like/Quinoprotein amine dehydrogenase"/>
    <property type="match status" value="1"/>
</dbReference>
<dbReference type="Pfam" id="PF23411">
    <property type="entry name" value="Beta-prop_Vps41"/>
    <property type="match status" value="1"/>
</dbReference>
<dbReference type="GO" id="GO:0034058">
    <property type="term" value="P:endosomal vesicle fusion"/>
    <property type="evidence" value="ECO:0007669"/>
    <property type="project" value="UniProtKB-UniRule"/>
</dbReference>
<dbReference type="InterPro" id="IPR000547">
    <property type="entry name" value="Clathrin_H-chain/VPS_repeat"/>
</dbReference>
<dbReference type="InterPro" id="IPR011990">
    <property type="entry name" value="TPR-like_helical_dom_sf"/>
</dbReference>
<evidence type="ECO:0000256" key="5">
    <source>
        <dbReference type="PROSITE-ProRule" id="PRU01006"/>
    </source>
</evidence>
<dbReference type="GO" id="GO:0099022">
    <property type="term" value="P:vesicle tethering"/>
    <property type="evidence" value="ECO:0007669"/>
    <property type="project" value="EnsemblFungi"/>
</dbReference>
<feature type="domain" description="Vps41 beta-propeller" evidence="7">
    <location>
        <begin position="89"/>
        <end position="495"/>
    </location>
</feature>
<dbReference type="SUPFAM" id="SSF50978">
    <property type="entry name" value="WD40 repeat-like"/>
    <property type="match status" value="1"/>
</dbReference>
<evidence type="ECO:0000256" key="1">
    <source>
        <dbReference type="ARBA" id="ARBA00009582"/>
    </source>
</evidence>
<evidence type="ECO:0000256" key="6">
    <source>
        <dbReference type="SAM" id="MobiDB-lite"/>
    </source>
</evidence>
<dbReference type="GO" id="GO:0032258">
    <property type="term" value="P:cytoplasm to vacuole targeting by the Cvt pathway"/>
    <property type="evidence" value="ECO:0007669"/>
    <property type="project" value="EnsemblFungi"/>
</dbReference>
<dbReference type="KEGG" id="ndi:NDAI_0A03560"/>
<dbReference type="OrthoDB" id="244107at2759"/>
<feature type="repeat" description="CHCR" evidence="5">
    <location>
        <begin position="769"/>
        <end position="914"/>
    </location>
</feature>
<evidence type="ECO:0000313" key="9">
    <source>
        <dbReference type="Proteomes" id="UP000000689"/>
    </source>
</evidence>
<dbReference type="InterPro" id="IPR045111">
    <property type="entry name" value="Vps41/Vps8"/>
</dbReference>
<proteinExistence type="inferred from homology"/>
<name>G0W3X5_NAUDC</name>
<dbReference type="InterPro" id="IPR015943">
    <property type="entry name" value="WD40/YVTN_repeat-like_dom_sf"/>
</dbReference>
<dbReference type="GO" id="GO:0034727">
    <property type="term" value="P:piecemeal microautophagy of the nucleus"/>
    <property type="evidence" value="ECO:0007669"/>
    <property type="project" value="EnsemblFungi"/>
</dbReference>
<dbReference type="GO" id="GO:0006624">
    <property type="term" value="P:vacuolar protein processing"/>
    <property type="evidence" value="ECO:0007669"/>
    <property type="project" value="EnsemblFungi"/>
</dbReference>
<feature type="region of interest" description="Disordered" evidence="6">
    <location>
        <begin position="1"/>
        <end position="90"/>
    </location>
</feature>
<keyword evidence="4" id="KW-0926">Vacuole</keyword>
<feature type="compositionally biased region" description="Low complexity" evidence="6">
    <location>
        <begin position="20"/>
        <end position="31"/>
    </location>
</feature>
<dbReference type="InterPro" id="IPR016902">
    <property type="entry name" value="Vps41"/>
</dbReference>
<dbReference type="GO" id="GO:0035091">
    <property type="term" value="F:phosphatidylinositol binding"/>
    <property type="evidence" value="ECO:0007669"/>
    <property type="project" value="EnsemblFungi"/>
</dbReference>
<dbReference type="InterPro" id="IPR036322">
    <property type="entry name" value="WD40_repeat_dom_sf"/>
</dbReference>
<dbReference type="HOGENOM" id="CLU_001285_2_1_1"/>
<dbReference type="AlphaFoldDB" id="G0W3X5"/>
<dbReference type="GO" id="GO:0009267">
    <property type="term" value="P:cellular response to starvation"/>
    <property type="evidence" value="ECO:0007669"/>
    <property type="project" value="TreeGrafter"/>
</dbReference>
<dbReference type="RefSeq" id="XP_003667756.1">
    <property type="nucleotide sequence ID" value="XM_003667708.1"/>
</dbReference>
<dbReference type="SMART" id="SM00299">
    <property type="entry name" value="CLH"/>
    <property type="match status" value="1"/>
</dbReference>
<dbReference type="InterPro" id="IPR057780">
    <property type="entry name" value="Beta-prop_Vps41"/>
</dbReference>
<dbReference type="PROSITE" id="PS50236">
    <property type="entry name" value="CHCR"/>
    <property type="match status" value="1"/>
</dbReference>
<dbReference type="Pfam" id="PF23556">
    <property type="entry name" value="TPR_Vps41"/>
    <property type="match status" value="1"/>
</dbReference>
<protein>
    <recommendedName>
        <fullName evidence="4">Vacuolar protein sorting-associated protein 41</fullName>
    </recommendedName>
</protein>
<dbReference type="PIRSF" id="PIRSF028921">
    <property type="entry name" value="VPS41"/>
    <property type="match status" value="1"/>
</dbReference>
<comment type="function">
    <text evidence="4">Required for vacuolar assembly and vacuolar traffic.</text>
</comment>
<keyword evidence="3 4" id="KW-0653">Protein transport</keyword>
<reference evidence="8 9" key="1">
    <citation type="journal article" date="2011" name="Proc. Natl. Acad. Sci. U.S.A.">
        <title>Evolutionary erosion of yeast sex chromosomes by mating-type switching accidents.</title>
        <authorList>
            <person name="Gordon J.L."/>
            <person name="Armisen D."/>
            <person name="Proux-Wera E."/>
            <person name="Oheigeartaigh S.S."/>
            <person name="Byrne K.P."/>
            <person name="Wolfe K.H."/>
        </authorList>
    </citation>
    <scope>NUCLEOTIDE SEQUENCE [LARGE SCALE GENOMIC DNA]</scope>
    <source>
        <strain evidence="9">ATCC 10597 / BCRC 20456 / CBS 421 / NBRC 0211 / NRRL Y-12639</strain>
    </source>
</reference>
<organism evidence="8 9">
    <name type="scientific">Naumovozyma dairenensis (strain ATCC 10597 / BCRC 20456 / CBS 421 / NBRC 0211 / NRRL Y-12639)</name>
    <name type="common">Saccharomyces dairenensis</name>
    <dbReference type="NCBI Taxonomy" id="1071378"/>
    <lineage>
        <taxon>Eukaryota</taxon>
        <taxon>Fungi</taxon>
        <taxon>Dikarya</taxon>
        <taxon>Ascomycota</taxon>
        <taxon>Saccharomycotina</taxon>
        <taxon>Saccharomycetes</taxon>
        <taxon>Saccharomycetales</taxon>
        <taxon>Saccharomycetaceae</taxon>
        <taxon>Naumovozyma</taxon>
    </lineage>
</organism>
<feature type="compositionally biased region" description="Acidic residues" evidence="6">
    <location>
        <begin position="58"/>
        <end position="85"/>
    </location>
</feature>
<dbReference type="GO" id="GO:0031267">
    <property type="term" value="F:small GTPase binding"/>
    <property type="evidence" value="ECO:0007669"/>
    <property type="project" value="EnsemblFungi"/>
</dbReference>
<feature type="region of interest" description="Disordered" evidence="6">
    <location>
        <begin position="330"/>
        <end position="362"/>
    </location>
</feature>
<evidence type="ECO:0000256" key="2">
    <source>
        <dbReference type="ARBA" id="ARBA00022448"/>
    </source>
</evidence>
<evidence type="ECO:0000256" key="3">
    <source>
        <dbReference type="ARBA" id="ARBA00022927"/>
    </source>
</evidence>
<dbReference type="GO" id="GO:0035542">
    <property type="term" value="P:regulation of SNARE complex assembly"/>
    <property type="evidence" value="ECO:0007669"/>
    <property type="project" value="EnsemblFungi"/>
</dbReference>
<keyword evidence="2 4" id="KW-0813">Transport</keyword>
<feature type="compositionally biased region" description="Polar residues" evidence="6">
    <location>
        <begin position="36"/>
        <end position="51"/>
    </location>
</feature>
<dbReference type="GO" id="GO:0005770">
    <property type="term" value="C:late endosome"/>
    <property type="evidence" value="ECO:0007669"/>
    <property type="project" value="UniProtKB-UniRule"/>
</dbReference>
<dbReference type="Gene3D" id="1.25.40.10">
    <property type="entry name" value="Tetratricopeptide repeat domain"/>
    <property type="match status" value="1"/>
</dbReference>
<dbReference type="SUPFAM" id="SSF48371">
    <property type="entry name" value="ARM repeat"/>
    <property type="match status" value="1"/>
</dbReference>